<comment type="caution">
    <text evidence="2">The sequence shown here is derived from an EMBL/GenBank/DDBJ whole genome shotgun (WGS) entry which is preliminary data.</text>
</comment>
<dbReference type="SMART" id="SM00267">
    <property type="entry name" value="GGDEF"/>
    <property type="match status" value="1"/>
</dbReference>
<sequence length="460" mass="53211">MNFKELCNGIKNMACVVSLEKKDDGYGEIRLVEGNEKYKSTFSVKQAGSPHVLKEFIPNSIYTDYIEKNLSFEEYCYKSAIKKELLHSYAYPKSLGVWFHMLYIPLEYETSELAYCLYIMDVHSDFDSNILSNASNEIANNVLKTTLQLSNSLDFIESLNNVVRDIREMCNAQFCCILIIDEAKREVIPLAENRDIRSKRGKMSSYINDDFYELALSWYDTLGDNNCVIISDEKGMEFLRDRNLKWYESLMASDVDSLVLVPLKSSNKLMGYMWVNNFSDIDTVKIKETLEITTFILESEISNYLLLKQLKELSSIDVLTGLYNRNEMNNYMNRLLMSENDSKIGLLFLDINGLKQVNDIDGHLMGDALIKNAANTLKSIFKSIPIFRSGGDEFIIILEDAEEKLILDYIERIRKESLKNNISFAIGYSIMNSKKNILHALKEADENMYIDKRKYYKDKR</sequence>
<dbReference type="InterPro" id="IPR029016">
    <property type="entry name" value="GAF-like_dom_sf"/>
</dbReference>
<dbReference type="GO" id="GO:0052621">
    <property type="term" value="F:diguanylate cyclase activity"/>
    <property type="evidence" value="ECO:0007669"/>
    <property type="project" value="TreeGrafter"/>
</dbReference>
<reference evidence="2 3" key="1">
    <citation type="submission" date="2018-08" db="EMBL/GenBank/DDBJ databases">
        <title>Genomic Encyclopedia of Archaeal and Bacterial Type Strains, Phase II (KMG-II): from individual species to whole genera.</title>
        <authorList>
            <person name="Goeker M."/>
        </authorList>
    </citation>
    <scope>NUCLEOTIDE SEQUENCE [LARGE SCALE GENOMIC DNA]</scope>
    <source>
        <strain evidence="2 3">ATCC 27112</strain>
    </source>
</reference>
<evidence type="ECO:0000313" key="3">
    <source>
        <dbReference type="Proteomes" id="UP000266506"/>
    </source>
</evidence>
<dbReference type="CDD" id="cd01949">
    <property type="entry name" value="GGDEF"/>
    <property type="match status" value="1"/>
</dbReference>
<accession>A0A397QY79</accession>
<evidence type="ECO:0000313" key="2">
    <source>
        <dbReference type="EMBL" id="RIA64885.1"/>
    </source>
</evidence>
<organism evidence="2 3">
    <name type="scientific">Anaeroplasma bactoclasticum</name>
    <dbReference type="NCBI Taxonomy" id="2088"/>
    <lineage>
        <taxon>Bacteria</taxon>
        <taxon>Bacillati</taxon>
        <taxon>Mycoplasmatota</taxon>
        <taxon>Mollicutes</taxon>
        <taxon>Anaeroplasmatales</taxon>
        <taxon>Anaeroplasmataceae</taxon>
        <taxon>Anaeroplasma</taxon>
    </lineage>
</organism>
<dbReference type="PROSITE" id="PS50887">
    <property type="entry name" value="GGDEF"/>
    <property type="match status" value="1"/>
</dbReference>
<dbReference type="EMBL" id="QXEV01000032">
    <property type="protein sequence ID" value="RIA64885.1"/>
    <property type="molecule type" value="Genomic_DNA"/>
</dbReference>
<dbReference type="Pfam" id="PF00990">
    <property type="entry name" value="GGDEF"/>
    <property type="match status" value="1"/>
</dbReference>
<dbReference type="NCBIfam" id="TIGR00254">
    <property type="entry name" value="GGDEF"/>
    <property type="match status" value="1"/>
</dbReference>
<name>A0A397QY79_9MOLU</name>
<dbReference type="PANTHER" id="PTHR45138">
    <property type="entry name" value="REGULATORY COMPONENTS OF SENSORY TRANSDUCTION SYSTEM"/>
    <property type="match status" value="1"/>
</dbReference>
<feature type="domain" description="GGDEF" evidence="1">
    <location>
        <begin position="342"/>
        <end position="460"/>
    </location>
</feature>
<dbReference type="OrthoDB" id="9759607at2"/>
<protein>
    <submittedName>
        <fullName evidence="2">Diguanylate cyclase (GGDEF)-like protein</fullName>
    </submittedName>
</protein>
<dbReference type="GO" id="GO:0005886">
    <property type="term" value="C:plasma membrane"/>
    <property type="evidence" value="ECO:0007669"/>
    <property type="project" value="TreeGrafter"/>
</dbReference>
<gene>
    <name evidence="2" type="ORF">EI71_01809</name>
</gene>
<dbReference type="InterPro" id="IPR043128">
    <property type="entry name" value="Rev_trsase/Diguanyl_cyclase"/>
</dbReference>
<dbReference type="SUPFAM" id="SSF55781">
    <property type="entry name" value="GAF domain-like"/>
    <property type="match status" value="1"/>
</dbReference>
<dbReference type="PANTHER" id="PTHR45138:SF9">
    <property type="entry name" value="DIGUANYLATE CYCLASE DGCM-RELATED"/>
    <property type="match status" value="1"/>
</dbReference>
<dbReference type="AlphaFoldDB" id="A0A397QY79"/>
<dbReference type="InterPro" id="IPR000160">
    <property type="entry name" value="GGDEF_dom"/>
</dbReference>
<dbReference type="InParanoid" id="A0A397QY79"/>
<dbReference type="RefSeq" id="WP_119016879.1">
    <property type="nucleotide sequence ID" value="NZ_QXEV01000032.1"/>
</dbReference>
<proteinExistence type="predicted"/>
<evidence type="ECO:0000259" key="1">
    <source>
        <dbReference type="PROSITE" id="PS50887"/>
    </source>
</evidence>
<dbReference type="Proteomes" id="UP000266506">
    <property type="component" value="Unassembled WGS sequence"/>
</dbReference>
<dbReference type="Gene3D" id="3.30.450.40">
    <property type="match status" value="1"/>
</dbReference>
<dbReference type="SUPFAM" id="SSF55073">
    <property type="entry name" value="Nucleotide cyclase"/>
    <property type="match status" value="1"/>
</dbReference>
<keyword evidence="3" id="KW-1185">Reference proteome</keyword>
<dbReference type="Gene3D" id="3.30.70.270">
    <property type="match status" value="1"/>
</dbReference>
<dbReference type="GO" id="GO:1902201">
    <property type="term" value="P:negative regulation of bacterial-type flagellum-dependent cell motility"/>
    <property type="evidence" value="ECO:0007669"/>
    <property type="project" value="TreeGrafter"/>
</dbReference>
<dbReference type="InterPro" id="IPR050469">
    <property type="entry name" value="Diguanylate_Cyclase"/>
</dbReference>
<dbReference type="InterPro" id="IPR029787">
    <property type="entry name" value="Nucleotide_cyclase"/>
</dbReference>
<dbReference type="GO" id="GO:0043709">
    <property type="term" value="P:cell adhesion involved in single-species biofilm formation"/>
    <property type="evidence" value="ECO:0007669"/>
    <property type="project" value="TreeGrafter"/>
</dbReference>